<dbReference type="Gene3D" id="2.60.40.420">
    <property type="entry name" value="Cupredoxins - blue copper proteins"/>
    <property type="match status" value="1"/>
</dbReference>
<dbReference type="PANTHER" id="PTHR34052">
    <property type="entry name" value="GLYCINE-RICH PROTEIN-LIKE"/>
    <property type="match status" value="1"/>
</dbReference>
<dbReference type="AlphaFoldDB" id="A0A061E7J1"/>
<dbReference type="Proteomes" id="UP000026915">
    <property type="component" value="Chromosome 2"/>
</dbReference>
<protein>
    <submittedName>
        <fullName evidence="3">CUB and sushi domain-containing protein 3, putative</fullName>
    </submittedName>
</protein>
<keyword evidence="4" id="KW-1185">Reference proteome</keyword>
<accession>A0A061E7J1</accession>
<dbReference type="EMBL" id="CM001880">
    <property type="protein sequence ID" value="EOX98198.1"/>
    <property type="molecule type" value="Genomic_DNA"/>
</dbReference>
<name>A0A061E7J1_THECC</name>
<dbReference type="SUPFAM" id="SSF49503">
    <property type="entry name" value="Cupredoxins"/>
    <property type="match status" value="1"/>
</dbReference>
<sequence length="178" mass="20180">MGFTHAHGLILVLIAASMLGGSMGSKDWGHSSNYTGWGWGWGSGWGSHNNQTLNQTEGPNKIIVGGSENWHYGFNYSEWAFQNAPFYFNDTLVFKYDPPSNNTFPHSVYLFHDFWSYLNCDLKRAKMIASPTQGGGDGFEFVLKRWRSHYFACGERNGVHCKAGGMRFMVVPLLRWHN</sequence>
<dbReference type="eggNOG" id="ENOG502S16H">
    <property type="taxonomic scope" value="Eukaryota"/>
</dbReference>
<dbReference type="OMA" id="NEGLMRF"/>
<dbReference type="Pfam" id="PF02298">
    <property type="entry name" value="Cu_bind_like"/>
    <property type="match status" value="1"/>
</dbReference>
<dbReference type="STRING" id="3641.A0A061E7J1"/>
<dbReference type="InParanoid" id="A0A061E7J1"/>
<feature type="chain" id="PRO_5001596919" evidence="1">
    <location>
        <begin position="25"/>
        <end position="178"/>
    </location>
</feature>
<reference evidence="3 4" key="1">
    <citation type="journal article" date="2013" name="Genome Biol.">
        <title>The genome sequence of the most widely cultivated cacao type and its use to identify candidate genes regulating pod color.</title>
        <authorList>
            <person name="Motamayor J.C."/>
            <person name="Mockaitis K."/>
            <person name="Schmutz J."/>
            <person name="Haiminen N."/>
            <person name="Iii D.L."/>
            <person name="Cornejo O."/>
            <person name="Findley S.D."/>
            <person name="Zheng P."/>
            <person name="Utro F."/>
            <person name="Royaert S."/>
            <person name="Saski C."/>
            <person name="Jenkins J."/>
            <person name="Podicheti R."/>
            <person name="Zhao M."/>
            <person name="Scheffler B.E."/>
            <person name="Stack J.C."/>
            <person name="Feltus F.A."/>
            <person name="Mustiga G.M."/>
            <person name="Amores F."/>
            <person name="Phillips W."/>
            <person name="Marelli J.P."/>
            <person name="May G.D."/>
            <person name="Shapiro H."/>
            <person name="Ma J."/>
            <person name="Bustamante C.D."/>
            <person name="Schnell R.J."/>
            <person name="Main D."/>
            <person name="Gilbert D."/>
            <person name="Parida L."/>
            <person name="Kuhn D.N."/>
        </authorList>
    </citation>
    <scope>NUCLEOTIDE SEQUENCE [LARGE SCALE GENOMIC DNA]</scope>
    <source>
        <strain evidence="4">cv. Matina 1-6</strain>
    </source>
</reference>
<organism evidence="3 4">
    <name type="scientific">Theobroma cacao</name>
    <name type="common">Cacao</name>
    <name type="synonym">Cocoa</name>
    <dbReference type="NCBI Taxonomy" id="3641"/>
    <lineage>
        <taxon>Eukaryota</taxon>
        <taxon>Viridiplantae</taxon>
        <taxon>Streptophyta</taxon>
        <taxon>Embryophyta</taxon>
        <taxon>Tracheophyta</taxon>
        <taxon>Spermatophyta</taxon>
        <taxon>Magnoliopsida</taxon>
        <taxon>eudicotyledons</taxon>
        <taxon>Gunneridae</taxon>
        <taxon>Pentapetalae</taxon>
        <taxon>rosids</taxon>
        <taxon>malvids</taxon>
        <taxon>Malvales</taxon>
        <taxon>Malvaceae</taxon>
        <taxon>Byttnerioideae</taxon>
        <taxon>Theobroma</taxon>
    </lineage>
</organism>
<dbReference type="PROSITE" id="PS51485">
    <property type="entry name" value="PHYTOCYANIN"/>
    <property type="match status" value="1"/>
</dbReference>
<gene>
    <name evidence="3" type="ORF">TCM_007010</name>
</gene>
<feature type="signal peptide" evidence="1">
    <location>
        <begin position="1"/>
        <end position="24"/>
    </location>
</feature>
<evidence type="ECO:0000259" key="2">
    <source>
        <dbReference type="PROSITE" id="PS51485"/>
    </source>
</evidence>
<dbReference type="PANTHER" id="PTHR34052:SF1">
    <property type="entry name" value="OS06G0216700 PROTEIN"/>
    <property type="match status" value="1"/>
</dbReference>
<proteinExistence type="predicted"/>
<evidence type="ECO:0000313" key="4">
    <source>
        <dbReference type="Proteomes" id="UP000026915"/>
    </source>
</evidence>
<dbReference type="GO" id="GO:0009055">
    <property type="term" value="F:electron transfer activity"/>
    <property type="evidence" value="ECO:0007669"/>
    <property type="project" value="InterPro"/>
</dbReference>
<evidence type="ECO:0000313" key="3">
    <source>
        <dbReference type="EMBL" id="EOX98198.1"/>
    </source>
</evidence>
<dbReference type="InterPro" id="IPR003245">
    <property type="entry name" value="Phytocyanin_dom"/>
</dbReference>
<dbReference type="HOGENOM" id="CLU_058719_4_2_1"/>
<dbReference type="Gramene" id="EOX98198">
    <property type="protein sequence ID" value="EOX98198"/>
    <property type="gene ID" value="TCM_007010"/>
</dbReference>
<keyword evidence="1" id="KW-0732">Signal</keyword>
<feature type="domain" description="Phytocyanin" evidence="2">
    <location>
        <begin position="60"/>
        <end position="174"/>
    </location>
</feature>
<evidence type="ECO:0000256" key="1">
    <source>
        <dbReference type="SAM" id="SignalP"/>
    </source>
</evidence>
<dbReference type="InterPro" id="IPR008972">
    <property type="entry name" value="Cupredoxin"/>
</dbReference>